<keyword evidence="4" id="KW-0372">Hormone</keyword>
<comment type="similarity">
    <text evidence="2 8">Belongs to the natriuretic peptide family.</text>
</comment>
<keyword evidence="6 8" id="KW-0838">Vasoactive</keyword>
<dbReference type="GO" id="GO:0051427">
    <property type="term" value="F:hormone receptor binding"/>
    <property type="evidence" value="ECO:0007669"/>
    <property type="project" value="TreeGrafter"/>
</dbReference>
<reference evidence="11" key="1">
    <citation type="submission" date="2019-06" db="EMBL/GenBank/DDBJ databases">
        <authorList>
            <consortium name="Wellcome Sanger Institute Data Sharing"/>
        </authorList>
    </citation>
    <scope>NUCLEOTIDE SEQUENCE [LARGE SCALE GENOMIC DNA]</scope>
</reference>
<gene>
    <name evidence="11" type="primary">NPPA</name>
    <name evidence="11" type="synonym">nppa</name>
</gene>
<dbReference type="InterPro" id="IPR050787">
    <property type="entry name" value="Natriuretic_peptide"/>
</dbReference>
<dbReference type="GO" id="GO:0019934">
    <property type="term" value="P:cGMP-mediated signaling"/>
    <property type="evidence" value="ECO:0007669"/>
    <property type="project" value="TreeGrafter"/>
</dbReference>
<dbReference type="GO" id="GO:0006182">
    <property type="term" value="P:cGMP biosynthetic process"/>
    <property type="evidence" value="ECO:0007669"/>
    <property type="project" value="TreeGrafter"/>
</dbReference>
<reference evidence="11" key="2">
    <citation type="submission" date="2025-08" db="UniProtKB">
        <authorList>
            <consortium name="Ensembl"/>
        </authorList>
    </citation>
    <scope>IDENTIFICATION</scope>
</reference>
<evidence type="ECO:0000256" key="3">
    <source>
        <dbReference type="ARBA" id="ARBA00022525"/>
    </source>
</evidence>
<feature type="compositionally biased region" description="Acidic residues" evidence="9">
    <location>
        <begin position="51"/>
        <end position="60"/>
    </location>
</feature>
<evidence type="ECO:0000256" key="1">
    <source>
        <dbReference type="ARBA" id="ARBA00004613"/>
    </source>
</evidence>
<dbReference type="InterPro" id="IPR002407">
    <property type="entry name" value="Natriuretic_peptide_atrial"/>
</dbReference>
<keyword evidence="12" id="KW-1185">Reference proteome</keyword>
<dbReference type="Proteomes" id="UP000472263">
    <property type="component" value="Chromosome 7"/>
</dbReference>
<dbReference type="Ensembl" id="ENSMMDT00005003508.1">
    <property type="protein sequence ID" value="ENSMMDP00005003416.1"/>
    <property type="gene ID" value="ENSMMDG00005001921.1"/>
</dbReference>
<dbReference type="GO" id="GO:0036302">
    <property type="term" value="P:atrioventricular canal development"/>
    <property type="evidence" value="ECO:0007669"/>
    <property type="project" value="Ensembl"/>
</dbReference>
<feature type="region of interest" description="Disordered" evidence="9">
    <location>
        <begin position="48"/>
        <end position="106"/>
    </location>
</feature>
<organism evidence="11 12">
    <name type="scientific">Myripristis murdjan</name>
    <name type="common">pinecone soldierfish</name>
    <dbReference type="NCBI Taxonomy" id="586833"/>
    <lineage>
        <taxon>Eukaryota</taxon>
        <taxon>Metazoa</taxon>
        <taxon>Chordata</taxon>
        <taxon>Craniata</taxon>
        <taxon>Vertebrata</taxon>
        <taxon>Euteleostomi</taxon>
        <taxon>Actinopterygii</taxon>
        <taxon>Neopterygii</taxon>
        <taxon>Teleostei</taxon>
        <taxon>Neoteleostei</taxon>
        <taxon>Acanthomorphata</taxon>
        <taxon>Holocentriformes</taxon>
        <taxon>Holocentridae</taxon>
        <taxon>Myripristis</taxon>
    </lineage>
</organism>
<evidence type="ECO:0000256" key="4">
    <source>
        <dbReference type="ARBA" id="ARBA00022702"/>
    </source>
</evidence>
<dbReference type="GO" id="GO:0060038">
    <property type="term" value="P:cardiac muscle cell proliferation"/>
    <property type="evidence" value="ECO:0007669"/>
    <property type="project" value="Ensembl"/>
</dbReference>
<dbReference type="GO" id="GO:0005615">
    <property type="term" value="C:extracellular space"/>
    <property type="evidence" value="ECO:0007669"/>
    <property type="project" value="TreeGrafter"/>
</dbReference>
<dbReference type="PROSITE" id="PS00263">
    <property type="entry name" value="NATRIURETIC_PEPTIDE"/>
    <property type="match status" value="1"/>
</dbReference>
<dbReference type="SMART" id="SM00183">
    <property type="entry name" value="NAT_PEP"/>
    <property type="match status" value="1"/>
</dbReference>
<evidence type="ECO:0000256" key="5">
    <source>
        <dbReference type="ARBA" id="ARBA00022729"/>
    </source>
</evidence>
<protein>
    <submittedName>
        <fullName evidence="11">Natriuretic peptide A</fullName>
    </submittedName>
</protein>
<evidence type="ECO:0000256" key="2">
    <source>
        <dbReference type="ARBA" id="ARBA00009041"/>
    </source>
</evidence>
<dbReference type="Pfam" id="PF00212">
    <property type="entry name" value="ANP"/>
    <property type="match status" value="1"/>
</dbReference>
<evidence type="ECO:0000256" key="9">
    <source>
        <dbReference type="SAM" id="MobiDB-lite"/>
    </source>
</evidence>
<dbReference type="GO" id="GO:0007168">
    <property type="term" value="P:receptor guanylyl cyclase signaling pathway"/>
    <property type="evidence" value="ECO:0007669"/>
    <property type="project" value="TreeGrafter"/>
</dbReference>
<evidence type="ECO:0000256" key="10">
    <source>
        <dbReference type="SAM" id="SignalP"/>
    </source>
</evidence>
<dbReference type="GO" id="GO:0097746">
    <property type="term" value="P:blood vessel diameter maintenance"/>
    <property type="evidence" value="ECO:0007669"/>
    <property type="project" value="UniProtKB-KW"/>
</dbReference>
<dbReference type="GeneTree" id="ENSGT00940000154513"/>
<dbReference type="GO" id="GO:0005179">
    <property type="term" value="F:hormone activity"/>
    <property type="evidence" value="ECO:0007669"/>
    <property type="project" value="UniProtKB-KW"/>
</dbReference>
<dbReference type="InterPro" id="IPR030480">
    <property type="entry name" value="Natr_peptide_CS"/>
</dbReference>
<feature type="compositionally biased region" description="Polar residues" evidence="9">
    <location>
        <begin position="77"/>
        <end position="87"/>
    </location>
</feature>
<dbReference type="PANTHER" id="PTHR14066:SF10">
    <property type="entry name" value="NATRIURETIC PEPTIDES B"/>
    <property type="match status" value="1"/>
</dbReference>
<evidence type="ECO:0000256" key="8">
    <source>
        <dbReference type="RuleBase" id="RU003686"/>
    </source>
</evidence>
<proteinExistence type="inferred from homology"/>
<feature type="chain" id="PRO_5025459363" evidence="10">
    <location>
        <begin position="22"/>
        <end position="154"/>
    </location>
</feature>
<dbReference type="GO" id="GO:0007218">
    <property type="term" value="P:neuropeptide signaling pathway"/>
    <property type="evidence" value="ECO:0007669"/>
    <property type="project" value="TreeGrafter"/>
</dbReference>
<dbReference type="GO" id="GO:0005737">
    <property type="term" value="C:cytoplasm"/>
    <property type="evidence" value="ECO:0007669"/>
    <property type="project" value="TreeGrafter"/>
</dbReference>
<evidence type="ECO:0000313" key="12">
    <source>
        <dbReference type="Proteomes" id="UP000472263"/>
    </source>
</evidence>
<dbReference type="FunCoup" id="A0A667X347">
    <property type="interactions" value="965"/>
</dbReference>
<reference evidence="11" key="3">
    <citation type="submission" date="2025-09" db="UniProtKB">
        <authorList>
            <consortium name="Ensembl"/>
        </authorList>
    </citation>
    <scope>IDENTIFICATION</scope>
</reference>
<name>A0A667X347_9TELE</name>
<evidence type="ECO:0000256" key="7">
    <source>
        <dbReference type="ARBA" id="ARBA00023157"/>
    </source>
</evidence>
<dbReference type="AlphaFoldDB" id="A0A667X347"/>
<keyword evidence="7" id="KW-1015">Disulfide bond</keyword>
<feature type="signal peptide" evidence="10">
    <location>
        <begin position="1"/>
        <end position="21"/>
    </location>
</feature>
<keyword evidence="3" id="KW-0964">Secreted</keyword>
<dbReference type="GO" id="GO:1905072">
    <property type="term" value="P:cardiac jelly development"/>
    <property type="evidence" value="ECO:0007669"/>
    <property type="project" value="Ensembl"/>
</dbReference>
<evidence type="ECO:0000256" key="6">
    <source>
        <dbReference type="ARBA" id="ARBA00022858"/>
    </source>
</evidence>
<dbReference type="PRINTS" id="PR00711">
    <property type="entry name" value="ANATPEPTIDE"/>
</dbReference>
<sequence length="154" mass="16907">MRTVVLWGLLALLYQHTLVSSHVLGRSYSPSDLAQLKSLLGKFEETLSEATQEEDTEADYEGVNQEPVHSQDGPRWSSDQEGGQQPSILERQQPAADSHSWTPSQRSRLQELLMSTRSRVSGCFGARMDRIGNASGLGCNNGRGKLAAGHGKRK</sequence>
<dbReference type="GO" id="GO:0003085">
    <property type="term" value="P:negative regulation of systemic arterial blood pressure"/>
    <property type="evidence" value="ECO:0007669"/>
    <property type="project" value="TreeGrafter"/>
</dbReference>
<evidence type="ECO:0000313" key="11">
    <source>
        <dbReference type="Ensembl" id="ENSMMDP00005003416.1"/>
    </source>
</evidence>
<dbReference type="InterPro" id="IPR000663">
    <property type="entry name" value="Natr_peptide"/>
</dbReference>
<keyword evidence="5 10" id="KW-0732">Signal</keyword>
<dbReference type="PANTHER" id="PTHR14066">
    <property type="entry name" value="ATRIAL NATRIURETIC FACTOR PRECURSOR"/>
    <property type="match status" value="1"/>
</dbReference>
<comment type="subcellular location">
    <subcellularLocation>
        <location evidence="1 8">Secreted</location>
    </subcellularLocation>
</comment>
<accession>A0A667X347</accession>
<dbReference type="InParanoid" id="A0A667X347"/>